<keyword evidence="3" id="KW-1185">Reference proteome</keyword>
<evidence type="ECO:0000313" key="2">
    <source>
        <dbReference type="EMBL" id="QBZ70509.1"/>
    </source>
</evidence>
<dbReference type="KEGG" id="vg:55013207"/>
<sequence>MRQLLQLPDGSCIVGEESGTVDGQPYIYLKPGDADDFGPARTYQDDQGMETVVQPMVIDVKVTAVGKNSDAIMRKLRVALGSSPAKQFNRLRHFAITKMSPLKNVGGAIGAGYAQKTLLTLEITYVHKVIINQPYIYKVDITCVDDNGGKATGTVEVP</sequence>
<dbReference type="NCBIfam" id="NF047498">
    <property type="entry name" value="LIC_12616_fam"/>
    <property type="match status" value="1"/>
</dbReference>
<dbReference type="EMBL" id="MK673511">
    <property type="protein sequence ID" value="QBZ70509.1"/>
    <property type="molecule type" value="Genomic_DNA"/>
</dbReference>
<accession>A0A4D6DXR9</accession>
<dbReference type="Proteomes" id="UP000297083">
    <property type="component" value="Segment"/>
</dbReference>
<dbReference type="GeneID" id="55013207"/>
<feature type="domain" description="Phage neck terminator protein gp12-like" evidence="1">
    <location>
        <begin position="12"/>
        <end position="142"/>
    </location>
</feature>
<reference evidence="2 3" key="1">
    <citation type="submission" date="2019-03" db="EMBL/GenBank/DDBJ databases">
        <authorList>
            <person name="Connerton I.F."/>
            <person name="El-Shibiny A."/>
            <person name="Hooton S."/>
            <person name="Mohamed A."/>
            <person name="Taha O."/>
            <person name="E-Sherif H.M."/>
            <person name="Connerton P.L."/>
        </authorList>
    </citation>
    <scope>NUCLEOTIDE SEQUENCE [LARGE SCALE GENOMIC DNA]</scope>
</reference>
<proteinExistence type="predicted"/>
<evidence type="ECO:0000313" key="3">
    <source>
        <dbReference type="Proteomes" id="UP000297083"/>
    </source>
</evidence>
<dbReference type="InterPro" id="IPR057087">
    <property type="entry name" value="Gp12-like"/>
</dbReference>
<name>A0A4D6DXR9_9CAUD</name>
<dbReference type="Pfam" id="PF23961">
    <property type="entry name" value="Phage_tail_terminator_9"/>
    <property type="match status" value="1"/>
</dbReference>
<organism evidence="2 3">
    <name type="scientific">Salmonella phage ZCSE2</name>
    <dbReference type="NCBI Taxonomy" id="2562175"/>
    <lineage>
        <taxon>Viruses</taxon>
        <taxon>Duplodnaviria</taxon>
        <taxon>Heunggongvirae</taxon>
        <taxon>Uroviricota</taxon>
        <taxon>Caudoviricetes</taxon>
        <taxon>Loughboroughvirus</taxon>
        <taxon>Loughboroughvirus ZCSE2</taxon>
    </lineage>
</organism>
<dbReference type="RefSeq" id="YP_009821721.1">
    <property type="nucleotide sequence ID" value="NC_048179.1"/>
</dbReference>
<evidence type="ECO:0000259" key="1">
    <source>
        <dbReference type="Pfam" id="PF23961"/>
    </source>
</evidence>
<protein>
    <recommendedName>
        <fullName evidence="1">Phage neck terminator protein gp12-like domain-containing protein</fullName>
    </recommendedName>
</protein>